<accession>J9EP63</accession>
<dbReference type="Pfam" id="PF12738">
    <property type="entry name" value="PTCB-BRCT"/>
    <property type="match status" value="1"/>
</dbReference>
<dbReference type="PANTHER" id="PTHR13561:SF20">
    <property type="entry name" value="DNA TOPOISOMERASE 2-BINDING PROTEIN 1"/>
    <property type="match status" value="1"/>
</dbReference>
<sequence>MRRNHCTHLVTDLNSGEKYKIARKWGWNQIKVVRLRWITKSLEKGYRLPERLYETRINSAIECSTPRASQLTQFQLFTNLEISVIRRSADQKETTDVSEDNGLPSNAISEMHLAKSESNETELNKPIATKSNLLKVKSSQRTTMEVDPIVHFDLDALRFNDFMSNCIIYLCGIEDENFKKYKRLTNKVGSGRRDRLLYTDTTHVVVGPQRLDWKLIKELVKMETCLHLIAVTFPMKATFCLLSLSYKYVSFKHASRKKARSNVKVVTSEWLLDCAKAQMVLDESNYLIFKQEKSNFELSQRRFSVTTVKGVGCSDEPRMKTTLKITEIGTKLLGKAAGMLTNIELNSAEKNIGGKSVNNDDEDDNGDHQLFTGLSFRIVVKKEKVREKLFSDIENHGGDFLS</sequence>
<feature type="domain" description="BRCT" evidence="2">
    <location>
        <begin position="1"/>
        <end position="55"/>
    </location>
</feature>
<comment type="caution">
    <text evidence="3">The sequence shown here is derived from an EMBL/GenBank/DDBJ whole genome shotgun (WGS) entry which is preliminary data.</text>
</comment>
<evidence type="ECO:0000313" key="3">
    <source>
        <dbReference type="EMBL" id="EJW78847.1"/>
    </source>
</evidence>
<organism evidence="3 4">
    <name type="scientific">Wuchereria bancrofti</name>
    <dbReference type="NCBI Taxonomy" id="6293"/>
    <lineage>
        <taxon>Eukaryota</taxon>
        <taxon>Metazoa</taxon>
        <taxon>Ecdysozoa</taxon>
        <taxon>Nematoda</taxon>
        <taxon>Chromadorea</taxon>
        <taxon>Rhabditida</taxon>
        <taxon>Spirurina</taxon>
        <taxon>Spiruromorpha</taxon>
        <taxon>Filarioidea</taxon>
        <taxon>Onchocercidae</taxon>
        <taxon>Wuchereria</taxon>
    </lineage>
</organism>
<dbReference type="Gene3D" id="3.40.50.10190">
    <property type="entry name" value="BRCT domain"/>
    <property type="match status" value="2"/>
</dbReference>
<evidence type="ECO:0000259" key="2">
    <source>
        <dbReference type="PROSITE" id="PS50172"/>
    </source>
</evidence>
<keyword evidence="1" id="KW-0677">Repeat</keyword>
<evidence type="ECO:0000313" key="4">
    <source>
        <dbReference type="Proteomes" id="UP000004810"/>
    </source>
</evidence>
<feature type="domain" description="BRCT" evidence="2">
    <location>
        <begin position="158"/>
        <end position="288"/>
    </location>
</feature>
<dbReference type="SUPFAM" id="SSF52113">
    <property type="entry name" value="BRCT domain"/>
    <property type="match status" value="2"/>
</dbReference>
<dbReference type="Pfam" id="PF00533">
    <property type="entry name" value="BRCT"/>
    <property type="match status" value="1"/>
</dbReference>
<dbReference type="PROSITE" id="PS50172">
    <property type="entry name" value="BRCT"/>
    <property type="match status" value="2"/>
</dbReference>
<dbReference type="PANTHER" id="PTHR13561">
    <property type="entry name" value="DNA REPLICATION REGULATOR DPB11-RELATED"/>
    <property type="match status" value="1"/>
</dbReference>
<dbReference type="EMBL" id="ADBV01006130">
    <property type="protein sequence ID" value="EJW78847.1"/>
    <property type="molecule type" value="Genomic_DNA"/>
</dbReference>
<dbReference type="GO" id="GO:0006270">
    <property type="term" value="P:DNA replication initiation"/>
    <property type="evidence" value="ECO:0007669"/>
    <property type="project" value="TreeGrafter"/>
</dbReference>
<dbReference type="InterPro" id="IPR001357">
    <property type="entry name" value="BRCT_dom"/>
</dbReference>
<name>J9EP63_WUCBA</name>
<protein>
    <recommendedName>
        <fullName evidence="2">BRCT domain-containing protein</fullName>
    </recommendedName>
</protein>
<evidence type="ECO:0000256" key="1">
    <source>
        <dbReference type="ARBA" id="ARBA00022737"/>
    </source>
</evidence>
<reference evidence="4" key="1">
    <citation type="submission" date="2012-08" db="EMBL/GenBank/DDBJ databases">
        <title>The Genome Sequence of Wuchereria bancrofti.</title>
        <authorList>
            <person name="Nutman T.B."/>
            <person name="Fink D.L."/>
            <person name="Russ C."/>
            <person name="Young S."/>
            <person name="Zeng Q."/>
            <person name="Koehrsen M."/>
            <person name="Alvarado L."/>
            <person name="Berlin A."/>
            <person name="Chapman S.B."/>
            <person name="Chen Z."/>
            <person name="Freedman E."/>
            <person name="Gellesch M."/>
            <person name="Goldberg J."/>
            <person name="Griggs A."/>
            <person name="Gujja S."/>
            <person name="Heilman E.R."/>
            <person name="Heiman D."/>
            <person name="Hepburn T."/>
            <person name="Howarth C."/>
            <person name="Jen D."/>
            <person name="Larson L."/>
            <person name="Lewis B."/>
            <person name="Mehta T."/>
            <person name="Park D."/>
            <person name="Pearson M."/>
            <person name="Roberts A."/>
            <person name="Saif S."/>
            <person name="Shea T."/>
            <person name="Shenoy N."/>
            <person name="Sisk P."/>
            <person name="Stolte C."/>
            <person name="Sykes S."/>
            <person name="Walk T."/>
            <person name="White J."/>
            <person name="Yandava C."/>
            <person name="Haas B."/>
            <person name="Henn M.R."/>
            <person name="Nusbaum C."/>
            <person name="Birren B."/>
        </authorList>
    </citation>
    <scope>NUCLEOTIDE SEQUENCE [LARGE SCALE GENOMIC DNA]</scope>
    <source>
        <strain evidence="4">NA</strain>
    </source>
</reference>
<dbReference type="GO" id="GO:0007095">
    <property type="term" value="P:mitotic G2 DNA damage checkpoint signaling"/>
    <property type="evidence" value="ECO:0007669"/>
    <property type="project" value="TreeGrafter"/>
</dbReference>
<proteinExistence type="predicted"/>
<dbReference type="InterPro" id="IPR036420">
    <property type="entry name" value="BRCT_dom_sf"/>
</dbReference>
<gene>
    <name evidence="3" type="ORF">WUBG_10244</name>
</gene>
<dbReference type="AlphaFoldDB" id="J9EP63"/>
<dbReference type="GO" id="GO:0033314">
    <property type="term" value="P:mitotic DNA replication checkpoint signaling"/>
    <property type="evidence" value="ECO:0007669"/>
    <property type="project" value="TreeGrafter"/>
</dbReference>
<dbReference type="Proteomes" id="UP000004810">
    <property type="component" value="Unassembled WGS sequence"/>
</dbReference>